<dbReference type="Proteomes" id="UP001515480">
    <property type="component" value="Unassembled WGS sequence"/>
</dbReference>
<accession>A0AB34JZK9</accession>
<dbReference type="InterPro" id="IPR004331">
    <property type="entry name" value="SPX_dom"/>
</dbReference>
<dbReference type="AlphaFoldDB" id="A0AB34JZK9"/>
<keyword evidence="3" id="KW-1185">Reference proteome</keyword>
<comment type="caution">
    <text evidence="2">The sequence shown here is derived from an EMBL/GenBank/DDBJ whole genome shotgun (WGS) entry which is preliminary data.</text>
</comment>
<organism evidence="2 3">
    <name type="scientific">Prymnesium parvum</name>
    <name type="common">Toxic golden alga</name>
    <dbReference type="NCBI Taxonomy" id="97485"/>
    <lineage>
        <taxon>Eukaryota</taxon>
        <taxon>Haptista</taxon>
        <taxon>Haptophyta</taxon>
        <taxon>Prymnesiophyceae</taxon>
        <taxon>Prymnesiales</taxon>
        <taxon>Prymnesiaceae</taxon>
        <taxon>Prymnesium</taxon>
    </lineage>
</organism>
<dbReference type="GO" id="GO:0016036">
    <property type="term" value="P:cellular response to phosphate starvation"/>
    <property type="evidence" value="ECO:0007669"/>
    <property type="project" value="InterPro"/>
</dbReference>
<feature type="domain" description="SPX" evidence="1">
    <location>
        <begin position="35"/>
        <end position="189"/>
    </location>
</feature>
<dbReference type="InterPro" id="IPR031142">
    <property type="entry name" value="SPX_prot"/>
</dbReference>
<evidence type="ECO:0000259" key="1">
    <source>
        <dbReference type="PROSITE" id="PS51382"/>
    </source>
</evidence>
<gene>
    <name evidence="2" type="ORF">AB1Y20_015830</name>
</gene>
<sequence>MIAPQSECLAKIRCSNWTRRHSAFRARRALSEPIMKFGKLYRATIDARMPQWDAHMVHYKNLKRAIQQALEARAADPSRPAEQLLEHFTQLLDVEVARVNDFYMDRIEEGVIILTALQQQGEVILATTAARSGVSLAEQRHKCKQSLVTFHLNLLILQNFVALNFMAIAKILKKWDKRTQLPLRTEYIGAIVELPFYQCQSLGQLVEGVESAFAVLDKNPAPSQSHTNACHLSAHGSEQWTTSQQLQQPQQHATHTIS</sequence>
<evidence type="ECO:0000313" key="3">
    <source>
        <dbReference type="Proteomes" id="UP001515480"/>
    </source>
</evidence>
<reference evidence="2 3" key="1">
    <citation type="journal article" date="2024" name="Science">
        <title>Giant polyketide synthase enzymes in the biosynthesis of giant marine polyether toxins.</title>
        <authorList>
            <person name="Fallon T.R."/>
            <person name="Shende V.V."/>
            <person name="Wierzbicki I.H."/>
            <person name="Pendleton A.L."/>
            <person name="Watervoot N.F."/>
            <person name="Auber R.P."/>
            <person name="Gonzalez D.J."/>
            <person name="Wisecaver J.H."/>
            <person name="Moore B.S."/>
        </authorList>
    </citation>
    <scope>NUCLEOTIDE SEQUENCE [LARGE SCALE GENOMIC DNA]</scope>
    <source>
        <strain evidence="2 3">12B1</strain>
    </source>
</reference>
<dbReference type="PANTHER" id="PTHR45978">
    <property type="entry name" value="SPX DOMAIN-CONTAINING PROTEIN 3"/>
    <property type="match status" value="1"/>
</dbReference>
<name>A0AB34JZK9_PRYPA</name>
<dbReference type="EMBL" id="JBGBPQ010000003">
    <property type="protein sequence ID" value="KAL1527149.1"/>
    <property type="molecule type" value="Genomic_DNA"/>
</dbReference>
<proteinExistence type="predicted"/>
<evidence type="ECO:0000313" key="2">
    <source>
        <dbReference type="EMBL" id="KAL1527149.1"/>
    </source>
</evidence>
<dbReference type="Pfam" id="PF03105">
    <property type="entry name" value="SPX"/>
    <property type="match status" value="1"/>
</dbReference>
<dbReference type="PROSITE" id="PS51382">
    <property type="entry name" value="SPX"/>
    <property type="match status" value="1"/>
</dbReference>
<protein>
    <recommendedName>
        <fullName evidence="1">SPX domain-containing protein</fullName>
    </recommendedName>
</protein>
<dbReference type="PANTHER" id="PTHR45978:SF7">
    <property type="entry name" value="SPX DOMAIN-CONTAINING PROTEIN 4"/>
    <property type="match status" value="1"/>
</dbReference>